<dbReference type="CDD" id="cd03139">
    <property type="entry name" value="GATase1_PfpI_2"/>
    <property type="match status" value="1"/>
</dbReference>
<evidence type="ECO:0000313" key="4">
    <source>
        <dbReference type="EMBL" id="ASU32422.1"/>
    </source>
</evidence>
<gene>
    <name evidence="4" type="ORF">MuYL_0519</name>
</gene>
<name>A0A223NR89_9SPHI</name>
<feature type="signal peptide" evidence="1">
    <location>
        <begin position="1"/>
        <end position="20"/>
    </location>
</feature>
<keyword evidence="5" id="KW-1185">Reference proteome</keyword>
<dbReference type="KEGG" id="muc:MuYL_0519"/>
<protein>
    <submittedName>
        <fullName evidence="4">DJ-1/PfpI family protein</fullName>
    </submittedName>
</protein>
<evidence type="ECO:0000313" key="5">
    <source>
        <dbReference type="Proteomes" id="UP000215002"/>
    </source>
</evidence>
<dbReference type="InterPro" id="IPR002818">
    <property type="entry name" value="DJ-1/PfpI"/>
</dbReference>
<organism evidence="4 5">
    <name type="scientific">Mucilaginibacter xinganensis</name>
    <dbReference type="NCBI Taxonomy" id="1234841"/>
    <lineage>
        <taxon>Bacteria</taxon>
        <taxon>Pseudomonadati</taxon>
        <taxon>Bacteroidota</taxon>
        <taxon>Sphingobacteriia</taxon>
        <taxon>Sphingobacteriales</taxon>
        <taxon>Sphingobacteriaceae</taxon>
        <taxon>Mucilaginibacter</taxon>
    </lineage>
</organism>
<dbReference type="InterPro" id="IPR052158">
    <property type="entry name" value="INH-QAR"/>
</dbReference>
<feature type="domain" description="Heavy metal binding" evidence="3">
    <location>
        <begin position="40"/>
        <end position="60"/>
    </location>
</feature>
<dbReference type="GO" id="GO:0006355">
    <property type="term" value="P:regulation of DNA-templated transcription"/>
    <property type="evidence" value="ECO:0007669"/>
    <property type="project" value="TreeGrafter"/>
</dbReference>
<feature type="chain" id="PRO_5012397850" evidence="1">
    <location>
        <begin position="21"/>
        <end position="265"/>
    </location>
</feature>
<dbReference type="Pfam" id="PF01965">
    <property type="entry name" value="DJ-1_PfpI"/>
    <property type="match status" value="1"/>
</dbReference>
<reference evidence="4 5" key="1">
    <citation type="submission" date="2017-08" db="EMBL/GenBank/DDBJ databases">
        <title>Complete genome sequence of Mucilaginibacter sp. strain BJC16-A31.</title>
        <authorList>
            <consortium name="Henan University of Science and Technology"/>
            <person name="You X."/>
        </authorList>
    </citation>
    <scope>NUCLEOTIDE SEQUENCE [LARGE SCALE GENOMIC DNA]</scope>
    <source>
        <strain evidence="4 5">BJC16-A31</strain>
    </source>
</reference>
<dbReference type="EMBL" id="CP022743">
    <property type="protein sequence ID" value="ASU32422.1"/>
    <property type="molecule type" value="Genomic_DNA"/>
</dbReference>
<dbReference type="Proteomes" id="UP000215002">
    <property type="component" value="Chromosome"/>
</dbReference>
<keyword evidence="1" id="KW-0732">Signal</keyword>
<accession>A0A223NR89</accession>
<feature type="domain" description="DJ-1/PfpI" evidence="2">
    <location>
        <begin position="76"/>
        <end position="235"/>
    </location>
</feature>
<dbReference type="RefSeq" id="WP_211710230.1">
    <property type="nucleotide sequence ID" value="NZ_CP022743.1"/>
</dbReference>
<dbReference type="PANTHER" id="PTHR43130:SF14">
    <property type="entry name" value="DJ-1_PFPI DOMAIN-CONTAINING PROTEIN"/>
    <property type="match status" value="1"/>
</dbReference>
<sequence length="265" mass="28679">MKKIYLLILLALIGIKVSLAQPSAQTDPDIYVCGPCNGSCDNLQFDKPGKCPHCGMVLVKTKLSDFKKQLALKPVTICFYLQDGVEVLDFAGPMEVFIAAGFNVFTVSKNYKPLRAQTILFVTPDYTVDDAPPADILAVFGGDTGPGVIDSTVIAWIKKQKVQSYFSVCTGAFILGKAGLLDNLTATTYHLQIENLQKAYPKTKVLANTRFVDNGSVITTAGISAGIDGALHVVEKLRGRAYARGVAEAIEYDKWVPENGLVINK</sequence>
<dbReference type="InterPro" id="IPR045800">
    <property type="entry name" value="HMBD"/>
</dbReference>
<dbReference type="InterPro" id="IPR029062">
    <property type="entry name" value="Class_I_gatase-like"/>
</dbReference>
<dbReference type="Pfam" id="PF19335">
    <property type="entry name" value="HMBD"/>
    <property type="match status" value="1"/>
</dbReference>
<evidence type="ECO:0000256" key="1">
    <source>
        <dbReference type="SAM" id="SignalP"/>
    </source>
</evidence>
<evidence type="ECO:0000259" key="3">
    <source>
        <dbReference type="Pfam" id="PF19335"/>
    </source>
</evidence>
<dbReference type="Gene3D" id="3.40.50.880">
    <property type="match status" value="1"/>
</dbReference>
<dbReference type="PANTHER" id="PTHR43130">
    <property type="entry name" value="ARAC-FAMILY TRANSCRIPTIONAL REGULATOR"/>
    <property type="match status" value="1"/>
</dbReference>
<evidence type="ECO:0000259" key="2">
    <source>
        <dbReference type="Pfam" id="PF01965"/>
    </source>
</evidence>
<proteinExistence type="predicted"/>
<dbReference type="SUPFAM" id="SSF52317">
    <property type="entry name" value="Class I glutamine amidotransferase-like"/>
    <property type="match status" value="1"/>
</dbReference>
<dbReference type="AlphaFoldDB" id="A0A223NR89"/>
<dbReference type="GO" id="GO:0046872">
    <property type="term" value="F:metal ion binding"/>
    <property type="evidence" value="ECO:0007669"/>
    <property type="project" value="InterPro"/>
</dbReference>